<dbReference type="GO" id="GO:0003743">
    <property type="term" value="F:translation initiation factor activity"/>
    <property type="evidence" value="ECO:0007669"/>
    <property type="project" value="InterPro"/>
</dbReference>
<dbReference type="GO" id="GO:0001731">
    <property type="term" value="P:formation of translation preinitiation complex"/>
    <property type="evidence" value="ECO:0007669"/>
    <property type="project" value="InterPro"/>
</dbReference>
<dbReference type="Pfam" id="PF25304">
    <property type="entry name" value="WHD_eIF2D"/>
    <property type="match status" value="1"/>
</dbReference>
<feature type="compositionally biased region" description="Low complexity" evidence="1">
    <location>
        <begin position="167"/>
        <end position="178"/>
    </location>
</feature>
<dbReference type="PANTHER" id="PTHR12217">
    <property type="entry name" value="EUKARYOTIC TRANSLATION INITIATION FACTOR 2D"/>
    <property type="match status" value="1"/>
</dbReference>
<dbReference type="SUPFAM" id="SSF55159">
    <property type="entry name" value="eIF1-like"/>
    <property type="match status" value="1"/>
</dbReference>
<feature type="region of interest" description="Disordered" evidence="1">
    <location>
        <begin position="290"/>
        <end position="316"/>
    </location>
</feature>
<feature type="region of interest" description="Disordered" evidence="1">
    <location>
        <begin position="138"/>
        <end position="178"/>
    </location>
</feature>
<protein>
    <recommendedName>
        <fullName evidence="2">SUI1 domain-containing protein</fullName>
    </recommendedName>
</protein>
<gene>
    <name evidence="3" type="ORF">QBZ16_004640</name>
</gene>
<dbReference type="InterPro" id="IPR001950">
    <property type="entry name" value="SUI1"/>
</dbReference>
<dbReference type="Pfam" id="PF26292">
    <property type="entry name" value="PUA_elF2D"/>
    <property type="match status" value="1"/>
</dbReference>
<proteinExistence type="predicted"/>
<evidence type="ECO:0000256" key="1">
    <source>
        <dbReference type="SAM" id="MobiDB-lite"/>
    </source>
</evidence>
<keyword evidence="4" id="KW-1185">Reference proteome</keyword>
<dbReference type="Pfam" id="PF01253">
    <property type="entry name" value="SUI1"/>
    <property type="match status" value="1"/>
</dbReference>
<dbReference type="SUPFAM" id="SSF88697">
    <property type="entry name" value="PUA domain-like"/>
    <property type="match status" value="1"/>
</dbReference>
<dbReference type="PROSITE" id="PS50296">
    <property type="entry name" value="SUI1"/>
    <property type="match status" value="1"/>
</dbReference>
<dbReference type="Gene3D" id="3.30.780.10">
    <property type="entry name" value="SUI1-like domain"/>
    <property type="match status" value="1"/>
</dbReference>
<dbReference type="InterPro" id="IPR057429">
    <property type="entry name" value="WH_eIF2D"/>
</dbReference>
<evidence type="ECO:0000259" key="2">
    <source>
        <dbReference type="PROSITE" id="PS50296"/>
    </source>
</evidence>
<dbReference type="AlphaFoldDB" id="A0AAD9MI43"/>
<sequence>MSNRAVVYGLEEGDPLFFDPSGHGDRVYPTVYVLARFPGALETVSTFWPVSEKVIGGADLFLQGFIRDGAARPSFLANSMRALTVRGNPIPFAVGFMAVSSAEAQNGGWQGRGLTVLHTYGDLLWQLGSGAAPNAGFGGSVVRPIESTPGASDGEESDDGAGDAGEAESSGGKDAPAAPVAEAEALDLSDAPEPSPSGVGMDEALESAVLLGLHTLKNAELPIQFSEFFSKHMQPHKPEGMAFDFKQSRYKKLSKLLDKFTKDKVISQKVVRKQDTISAVDREHPLLRQAAGERRPGGTGAAARPRGRARPSKSPAGATIECETVFRVPTSLRPVFESLPGAEDKGSLFSGDQVALALQNYIAAQGPPGGEVKLDATLLSALFGKSKEFAIGSPLPERVLLARLKDKLTLHTRLTRQSPEGPVVVIRKGPLPPIQIAVSKKRGHPITTVCHVDSFGIAAEAFAKDFQKRHGSACTVAPMAGKQEQDLEITMQGELHNKIAEELQRMGVPSTYIQIKGPKKK</sequence>
<dbReference type="InterPro" id="IPR036877">
    <property type="entry name" value="SUI1_dom_sf"/>
</dbReference>
<accession>A0AAD9MI43</accession>
<dbReference type="InterPro" id="IPR048248">
    <property type="entry name" value="PUA_eIF2d-like"/>
</dbReference>
<dbReference type="PROSITE" id="PS50890">
    <property type="entry name" value="PUA"/>
    <property type="match status" value="1"/>
</dbReference>
<dbReference type="CDD" id="cd21156">
    <property type="entry name" value="PUA_eIF2d-like"/>
    <property type="match status" value="1"/>
</dbReference>
<dbReference type="InterPro" id="IPR039757">
    <property type="entry name" value="EIF2D"/>
</dbReference>
<evidence type="ECO:0000313" key="3">
    <source>
        <dbReference type="EMBL" id="KAK2077792.1"/>
    </source>
</evidence>
<dbReference type="Gene3D" id="3.10.400.20">
    <property type="match status" value="1"/>
</dbReference>
<dbReference type="InterPro" id="IPR015947">
    <property type="entry name" value="PUA-like_sf"/>
</dbReference>
<dbReference type="Proteomes" id="UP001255856">
    <property type="component" value="Unassembled WGS sequence"/>
</dbReference>
<reference evidence="3" key="1">
    <citation type="submission" date="2021-01" db="EMBL/GenBank/DDBJ databases">
        <authorList>
            <person name="Eckstrom K.M.E."/>
        </authorList>
    </citation>
    <scope>NUCLEOTIDE SEQUENCE</scope>
    <source>
        <strain evidence="3">UVCC 0001</strain>
    </source>
</reference>
<comment type="caution">
    <text evidence="3">The sequence shown here is derived from an EMBL/GenBank/DDBJ whole genome shotgun (WGS) entry which is preliminary data.</text>
</comment>
<evidence type="ECO:0000313" key="4">
    <source>
        <dbReference type="Proteomes" id="UP001255856"/>
    </source>
</evidence>
<name>A0AAD9MI43_PROWI</name>
<dbReference type="EMBL" id="JASFZW010000006">
    <property type="protein sequence ID" value="KAK2077792.1"/>
    <property type="molecule type" value="Genomic_DNA"/>
</dbReference>
<feature type="domain" description="SUI1" evidence="2">
    <location>
        <begin position="434"/>
        <end position="507"/>
    </location>
</feature>
<dbReference type="PANTHER" id="PTHR12217:SF4">
    <property type="entry name" value="EUKARYOTIC TRANSLATION INITIATION FACTOR 2D"/>
    <property type="match status" value="1"/>
</dbReference>
<organism evidence="3 4">
    <name type="scientific">Prototheca wickerhamii</name>
    <dbReference type="NCBI Taxonomy" id="3111"/>
    <lineage>
        <taxon>Eukaryota</taxon>
        <taxon>Viridiplantae</taxon>
        <taxon>Chlorophyta</taxon>
        <taxon>core chlorophytes</taxon>
        <taxon>Trebouxiophyceae</taxon>
        <taxon>Chlorellales</taxon>
        <taxon>Chlorellaceae</taxon>
        <taxon>Prototheca</taxon>
    </lineage>
</organism>